<accession>A0ABV0QBH1</accession>
<gene>
    <name evidence="2" type="ORF">XENOCAPTIV_025169</name>
</gene>
<evidence type="ECO:0000256" key="1">
    <source>
        <dbReference type="SAM" id="Phobius"/>
    </source>
</evidence>
<organism evidence="2 3">
    <name type="scientific">Xenoophorus captivus</name>
    <dbReference type="NCBI Taxonomy" id="1517983"/>
    <lineage>
        <taxon>Eukaryota</taxon>
        <taxon>Metazoa</taxon>
        <taxon>Chordata</taxon>
        <taxon>Craniata</taxon>
        <taxon>Vertebrata</taxon>
        <taxon>Euteleostomi</taxon>
        <taxon>Actinopterygii</taxon>
        <taxon>Neopterygii</taxon>
        <taxon>Teleostei</taxon>
        <taxon>Neoteleostei</taxon>
        <taxon>Acanthomorphata</taxon>
        <taxon>Ovalentaria</taxon>
        <taxon>Atherinomorphae</taxon>
        <taxon>Cyprinodontiformes</taxon>
        <taxon>Goodeidae</taxon>
        <taxon>Xenoophorus</taxon>
    </lineage>
</organism>
<keyword evidence="1" id="KW-0812">Transmembrane</keyword>
<comment type="caution">
    <text evidence="2">The sequence shown here is derived from an EMBL/GenBank/DDBJ whole genome shotgun (WGS) entry which is preliminary data.</text>
</comment>
<evidence type="ECO:0000313" key="2">
    <source>
        <dbReference type="EMBL" id="MEQ2193165.1"/>
    </source>
</evidence>
<reference evidence="2 3" key="1">
    <citation type="submission" date="2021-06" db="EMBL/GenBank/DDBJ databases">
        <authorList>
            <person name="Palmer J.M."/>
        </authorList>
    </citation>
    <scope>NUCLEOTIDE SEQUENCE [LARGE SCALE GENOMIC DNA]</scope>
    <source>
        <strain evidence="2 3">XC_2019</strain>
        <tissue evidence="2">Muscle</tissue>
    </source>
</reference>
<evidence type="ECO:0000313" key="3">
    <source>
        <dbReference type="Proteomes" id="UP001434883"/>
    </source>
</evidence>
<name>A0ABV0QBH1_9TELE</name>
<keyword evidence="1" id="KW-1133">Transmembrane helix</keyword>
<proteinExistence type="predicted"/>
<keyword evidence="3" id="KW-1185">Reference proteome</keyword>
<dbReference type="Proteomes" id="UP001434883">
    <property type="component" value="Unassembled WGS sequence"/>
</dbReference>
<dbReference type="EMBL" id="JAHRIN010006025">
    <property type="protein sequence ID" value="MEQ2193165.1"/>
    <property type="molecule type" value="Genomic_DNA"/>
</dbReference>
<feature type="transmembrane region" description="Helical" evidence="1">
    <location>
        <begin position="52"/>
        <end position="75"/>
    </location>
</feature>
<keyword evidence="1" id="KW-0472">Membrane</keyword>
<protein>
    <submittedName>
        <fullName evidence="2">Uncharacterized protein</fullName>
    </submittedName>
</protein>
<sequence>MLPASLHSGFVHCSSCNTLDHLRDLQKAMGNDHITATNSWFDWMIQGGWMRWIKLFFVAIVAWLIILCALSVCIVPCCKCMINRIVSQSITVAYAALNQSETQQDPDKDDYHDADKDYFTDLEQQSPELYNTMV</sequence>